<proteinExistence type="predicted"/>
<evidence type="ECO:0000313" key="1">
    <source>
        <dbReference type="EMBL" id="GAJ93029.1"/>
    </source>
</evidence>
<sequence length="62" mass="7452">MEDSMKFDVITRLKTAFGQLWIHWKDEPLHLIDRTAAADDDREPSARDYELYFWCSTPVAWY</sequence>
<reference evidence="1 2" key="1">
    <citation type="submission" date="2014-05" db="EMBL/GenBank/DDBJ databases">
        <title>Whole genome shotgun sequence of Rhizobium rhizogenes NBRC 13257.</title>
        <authorList>
            <person name="Katano-Makiyama Y."/>
            <person name="Hosoyama A."/>
            <person name="Hashimoto M."/>
            <person name="Hosoyama Y."/>
            <person name="Noguchi M."/>
            <person name="Tsuchikane K."/>
            <person name="Kimura A."/>
            <person name="Ohji S."/>
            <person name="Ichikawa N."/>
            <person name="Yamazoe A."/>
            <person name="Fujita N."/>
        </authorList>
    </citation>
    <scope>NUCLEOTIDE SEQUENCE [LARGE SCALE GENOMIC DNA]</scope>
    <source>
        <strain evidence="1 2">NBRC 13257</strain>
    </source>
</reference>
<organism evidence="1 2">
    <name type="scientific">Rhizobium rhizogenes NBRC 13257</name>
    <dbReference type="NCBI Taxonomy" id="1220581"/>
    <lineage>
        <taxon>Bacteria</taxon>
        <taxon>Pseudomonadati</taxon>
        <taxon>Pseudomonadota</taxon>
        <taxon>Alphaproteobacteria</taxon>
        <taxon>Hyphomicrobiales</taxon>
        <taxon>Rhizobiaceae</taxon>
        <taxon>Rhizobium/Agrobacterium group</taxon>
        <taxon>Rhizobium</taxon>
    </lineage>
</organism>
<evidence type="ECO:0000313" key="2">
    <source>
        <dbReference type="Proteomes" id="UP000026941"/>
    </source>
</evidence>
<protein>
    <submittedName>
        <fullName evidence="1">Uncharacterized protein</fullName>
    </submittedName>
</protein>
<name>A0AA87Q896_RHIRH</name>
<comment type="caution">
    <text evidence="1">The sequence shown here is derived from an EMBL/GenBank/DDBJ whole genome shotgun (WGS) entry which is preliminary data.</text>
</comment>
<dbReference type="EMBL" id="BAYX01000005">
    <property type="protein sequence ID" value="GAJ93029.1"/>
    <property type="molecule type" value="Genomic_DNA"/>
</dbReference>
<dbReference type="AlphaFoldDB" id="A0AA87Q896"/>
<accession>A0AA87Q896</accession>
<gene>
    <name evidence="1" type="ORF">RRH01S_05_01010</name>
</gene>
<dbReference type="Proteomes" id="UP000026941">
    <property type="component" value="Unassembled WGS sequence"/>
</dbReference>